<dbReference type="EMBL" id="JACHBS010000001">
    <property type="protein sequence ID" value="MBB5617367.1"/>
    <property type="molecule type" value="Genomic_DNA"/>
</dbReference>
<dbReference type="Proteomes" id="UP000552883">
    <property type="component" value="Unassembled WGS sequence"/>
</dbReference>
<evidence type="ECO:0000256" key="1">
    <source>
        <dbReference type="SAM" id="SignalP"/>
    </source>
</evidence>
<dbReference type="OrthoDB" id="5124656at2"/>
<feature type="signal peptide" evidence="1">
    <location>
        <begin position="1"/>
        <end position="23"/>
    </location>
</feature>
<keyword evidence="1" id="KW-0732">Signal</keyword>
<dbReference type="RefSeq" id="WP_153981567.1">
    <property type="nucleotide sequence ID" value="NZ_BAAANZ010000010.1"/>
</dbReference>
<dbReference type="PROSITE" id="PS51257">
    <property type="entry name" value="PROKAR_LIPOPROTEIN"/>
    <property type="match status" value="1"/>
</dbReference>
<gene>
    <name evidence="2" type="ORF">BJ959_000863</name>
</gene>
<reference evidence="2 3" key="1">
    <citation type="submission" date="2020-08" db="EMBL/GenBank/DDBJ databases">
        <title>Sequencing the genomes of 1000 actinobacteria strains.</title>
        <authorList>
            <person name="Klenk H.-P."/>
        </authorList>
    </citation>
    <scope>NUCLEOTIDE SEQUENCE [LARGE SCALE GENOMIC DNA]</scope>
    <source>
        <strain evidence="2 3">DSM 23889</strain>
    </source>
</reference>
<keyword evidence="3" id="KW-1185">Reference proteome</keyword>
<accession>A0A840XKI5</accession>
<evidence type="ECO:0000313" key="3">
    <source>
        <dbReference type="Proteomes" id="UP000552883"/>
    </source>
</evidence>
<name>A0A840XKI5_9MICO</name>
<dbReference type="AlphaFoldDB" id="A0A840XKI5"/>
<comment type="caution">
    <text evidence="2">The sequence shown here is derived from an EMBL/GenBank/DDBJ whole genome shotgun (WGS) entry which is preliminary data.</text>
</comment>
<evidence type="ECO:0000313" key="2">
    <source>
        <dbReference type="EMBL" id="MBB5617367.1"/>
    </source>
</evidence>
<organism evidence="2 3">
    <name type="scientific">Microcella frigidaquae</name>
    <dbReference type="NCBI Taxonomy" id="424758"/>
    <lineage>
        <taxon>Bacteria</taxon>
        <taxon>Bacillati</taxon>
        <taxon>Actinomycetota</taxon>
        <taxon>Actinomycetes</taxon>
        <taxon>Micrococcales</taxon>
        <taxon>Microbacteriaceae</taxon>
        <taxon>Microcella</taxon>
    </lineage>
</organism>
<protein>
    <recommendedName>
        <fullName evidence="4">Lipoprotein</fullName>
    </recommendedName>
</protein>
<sequence>MPRRLRLAVAPLVLLIAALSACAEPTRLPPPEEPAARAPLFASDEEALAAATEAYEEYLAVSNAVLAKPPRDLSVLKSVATTDFVENERPIAERLNANGWTIEGRSLLVGVELQQWFQEPNGSVAVTIYACLDVTGTRIVDEDGVDVTPADRSPAATLEVELTGATEEELLVSRSELWANSITCS</sequence>
<evidence type="ECO:0008006" key="4">
    <source>
        <dbReference type="Google" id="ProtNLM"/>
    </source>
</evidence>
<feature type="chain" id="PRO_5032647260" description="Lipoprotein" evidence="1">
    <location>
        <begin position="24"/>
        <end position="185"/>
    </location>
</feature>
<proteinExistence type="predicted"/>